<dbReference type="Pfam" id="PF03781">
    <property type="entry name" value="FGE-sulfatase"/>
    <property type="match status" value="1"/>
</dbReference>
<proteinExistence type="predicted"/>
<evidence type="ECO:0000256" key="1">
    <source>
        <dbReference type="ARBA" id="ARBA00023002"/>
    </source>
</evidence>
<evidence type="ECO:0000313" key="6">
    <source>
        <dbReference type="EMBL" id="SHN24077.1"/>
    </source>
</evidence>
<evidence type="ECO:0000313" key="7">
    <source>
        <dbReference type="Proteomes" id="UP000184513"/>
    </source>
</evidence>
<dbReference type="InterPro" id="IPR051043">
    <property type="entry name" value="Sulfatase_Mod_Factor_Kinase"/>
</dbReference>
<dbReference type="Gene3D" id="3.90.1580.10">
    <property type="entry name" value="paralog of FGE (formylglycine-generating enzyme)"/>
    <property type="match status" value="2"/>
</dbReference>
<dbReference type="EMBL" id="FRCY01000013">
    <property type="protein sequence ID" value="SHN24077.1"/>
    <property type="molecule type" value="Genomic_DNA"/>
</dbReference>
<sequence>MSVKLSQPQSGLASLLDQFKACRLHTEKICAPLEMEDYVPQPIVDVSPPKWHLAHTTWFFEQFLLSKFITGYRVYDPDFAYLFNSYYNNAGERVLRPNRGLMSRPPVREVMAYRAHVTEKVMDFIMSGEASKEALDIVLLGINHEQQHQELLVYDIKYILGHQPTFPAYGDAFATQPEHQEQQWLGMDEGVYEIGFAGEGFCYDNERGQHRVFLEPYQISNKLVTNGAYMEFIDSGAYRDFNLWHADGWDFVQNHRLRAPLYWHHTAGEWKQYTFNGLVPVDPNLPVQHLSFYEAYAFAEWKGVRLPTEFEWEAASPHFAWGQLWEWTGSAYLPYPGFQKAPGALGEYNGKFMVNQHVLRGSSSATPKGHSRNSYRNFFAPPSRWIFSGIRLAQSL</sequence>
<protein>
    <submittedName>
        <fullName evidence="6">Ergothioneine biosynthesis protein EgtB</fullName>
    </submittedName>
</protein>
<dbReference type="RefSeq" id="WP_073096308.1">
    <property type="nucleotide sequence ID" value="NZ_FRCY01000013.1"/>
</dbReference>
<dbReference type="STRING" id="388280.SAMN04488057_11324"/>
<dbReference type="GO" id="GO:0052699">
    <property type="term" value="P:ergothioneine biosynthetic process"/>
    <property type="evidence" value="ECO:0007669"/>
    <property type="project" value="InterPro"/>
</dbReference>
<evidence type="ECO:0000259" key="5">
    <source>
        <dbReference type="Pfam" id="PF12867"/>
    </source>
</evidence>
<dbReference type="SUPFAM" id="SSF109854">
    <property type="entry name" value="DinB/YfiT-like putative metalloenzymes"/>
    <property type="match status" value="1"/>
</dbReference>
<dbReference type="InterPro" id="IPR016187">
    <property type="entry name" value="CTDL_fold"/>
</dbReference>
<dbReference type="Pfam" id="PF12867">
    <property type="entry name" value="DinB_2"/>
    <property type="match status" value="1"/>
</dbReference>
<dbReference type="AlphaFoldDB" id="A0A1M7Q1K0"/>
<organism evidence="6 7">
    <name type="scientific">Cyclobacterium lianum</name>
    <dbReference type="NCBI Taxonomy" id="388280"/>
    <lineage>
        <taxon>Bacteria</taxon>
        <taxon>Pseudomonadati</taxon>
        <taxon>Bacteroidota</taxon>
        <taxon>Cytophagia</taxon>
        <taxon>Cytophagales</taxon>
        <taxon>Cyclobacteriaceae</taxon>
        <taxon>Cyclobacterium</taxon>
    </lineage>
</organism>
<feature type="domain" description="Sulfatase-modifying factor enzyme-like" evidence="4">
    <location>
        <begin position="183"/>
        <end position="316"/>
    </location>
</feature>
<dbReference type="SUPFAM" id="SSF56436">
    <property type="entry name" value="C-type lectin-like"/>
    <property type="match status" value="1"/>
</dbReference>
<feature type="domain" description="DinB-like" evidence="5">
    <location>
        <begin position="18"/>
        <end position="151"/>
    </location>
</feature>
<dbReference type="InterPro" id="IPR034660">
    <property type="entry name" value="DinB/YfiT-like"/>
</dbReference>
<keyword evidence="7" id="KW-1185">Reference proteome</keyword>
<dbReference type="NCBIfam" id="TIGR03440">
    <property type="entry name" value="egtB_TIGR03440"/>
    <property type="match status" value="1"/>
</dbReference>
<evidence type="ECO:0000256" key="3">
    <source>
        <dbReference type="ARBA" id="ARBA00037882"/>
    </source>
</evidence>
<evidence type="ECO:0000256" key="2">
    <source>
        <dbReference type="ARBA" id="ARBA00023004"/>
    </source>
</evidence>
<name>A0A1M7Q1K0_9BACT</name>
<dbReference type="PANTHER" id="PTHR23150">
    <property type="entry name" value="SULFATASE MODIFYING FACTOR 1, 2"/>
    <property type="match status" value="1"/>
</dbReference>
<reference evidence="6 7" key="1">
    <citation type="submission" date="2016-11" db="EMBL/GenBank/DDBJ databases">
        <authorList>
            <person name="Jaros S."/>
            <person name="Januszkiewicz K."/>
            <person name="Wedrychowicz H."/>
        </authorList>
    </citation>
    <scope>NUCLEOTIDE SEQUENCE [LARGE SCALE GENOMIC DNA]</scope>
    <source>
        <strain evidence="6 7">CGMCC 1.6102</strain>
    </source>
</reference>
<keyword evidence="2" id="KW-0408">Iron</keyword>
<dbReference type="InterPro" id="IPR024775">
    <property type="entry name" value="DinB-like"/>
</dbReference>
<dbReference type="OrthoDB" id="9768004at2"/>
<dbReference type="InterPro" id="IPR017806">
    <property type="entry name" value="EgtB"/>
</dbReference>
<evidence type="ECO:0000259" key="4">
    <source>
        <dbReference type="Pfam" id="PF03781"/>
    </source>
</evidence>
<accession>A0A1M7Q1K0</accession>
<keyword evidence="1" id="KW-0560">Oxidoreductase</keyword>
<dbReference type="InterPro" id="IPR042095">
    <property type="entry name" value="SUMF_sf"/>
</dbReference>
<gene>
    <name evidence="6" type="ORF">SAMN04488057_11324</name>
</gene>
<comment type="pathway">
    <text evidence="3">Amino-acid biosynthesis; ergothioneine biosynthesis.</text>
</comment>
<dbReference type="InterPro" id="IPR005532">
    <property type="entry name" value="SUMF_dom"/>
</dbReference>
<dbReference type="PANTHER" id="PTHR23150:SF36">
    <property type="entry name" value="HERCYNINE OXYGENASE"/>
    <property type="match status" value="1"/>
</dbReference>
<dbReference type="Proteomes" id="UP000184513">
    <property type="component" value="Unassembled WGS sequence"/>
</dbReference>